<dbReference type="AlphaFoldDB" id="A0A810Q4Z2"/>
<proteinExistence type="predicted"/>
<organism evidence="2 3">
    <name type="scientific">Vescimonas coprocola</name>
    <dbReference type="NCBI Taxonomy" id="2714355"/>
    <lineage>
        <taxon>Bacteria</taxon>
        <taxon>Bacillati</taxon>
        <taxon>Bacillota</taxon>
        <taxon>Clostridia</taxon>
        <taxon>Eubacteriales</taxon>
        <taxon>Oscillospiraceae</taxon>
        <taxon>Vescimonas</taxon>
    </lineage>
</organism>
<keyword evidence="1" id="KW-0472">Membrane</keyword>
<keyword evidence="1" id="KW-0812">Transmembrane</keyword>
<accession>A0A810Q4Z2</accession>
<evidence type="ECO:0000256" key="1">
    <source>
        <dbReference type="SAM" id="Phobius"/>
    </source>
</evidence>
<dbReference type="EMBL" id="AP023418">
    <property type="protein sequence ID" value="BCK81327.1"/>
    <property type="molecule type" value="Genomic_DNA"/>
</dbReference>
<evidence type="ECO:0000313" key="3">
    <source>
        <dbReference type="Proteomes" id="UP000681035"/>
    </source>
</evidence>
<name>A0A810Q4Z2_9FIRM</name>
<keyword evidence="3" id="KW-1185">Reference proteome</keyword>
<keyword evidence="1" id="KW-1133">Transmembrane helix</keyword>
<sequence length="238" mass="26498">MILCVGDSVKLGHLREALEQRLHQEVTFLPAAPDIRRQENDILLAAQGTDAIIYDTDAYYNDGEELIGVIKRIWRTNHAAPILLVPTDNPKNEIVKAALAVQIKNIINVALSPGEQKDQLEKILTGYYAANGDREDIRAAEDEVAEDTRTLTSFVGQLYDAKQREEEREHTVIVRKKGTPQVLLEALGTVIRVLFGAVSIALMAIAMLALLYDNTRELLLQNLQQLWQEICSMLGIGG</sequence>
<gene>
    <name evidence="2" type="ORF">MM50RIKEN_10900</name>
</gene>
<reference evidence="2" key="1">
    <citation type="submission" date="2020-09" db="EMBL/GenBank/DDBJ databases">
        <title>New species isolated from human feces.</title>
        <authorList>
            <person name="Kitahara M."/>
            <person name="Shigeno Y."/>
            <person name="Shime M."/>
            <person name="Matsumoto Y."/>
            <person name="Nakamura S."/>
            <person name="Motooka D."/>
            <person name="Fukuoka S."/>
            <person name="Nishikawa H."/>
            <person name="Benno Y."/>
        </authorList>
    </citation>
    <scope>NUCLEOTIDE SEQUENCE</scope>
    <source>
        <strain evidence="2">MM50</strain>
    </source>
</reference>
<protein>
    <submittedName>
        <fullName evidence="2">Uncharacterized protein</fullName>
    </submittedName>
</protein>
<feature type="transmembrane region" description="Helical" evidence="1">
    <location>
        <begin position="190"/>
        <end position="212"/>
    </location>
</feature>
<dbReference type="KEGG" id="vcop:MM50RIKEN_10900"/>
<dbReference type="RefSeq" id="WP_213542078.1">
    <property type="nucleotide sequence ID" value="NZ_AP023418.1"/>
</dbReference>
<evidence type="ECO:0000313" key="2">
    <source>
        <dbReference type="EMBL" id="BCK81327.1"/>
    </source>
</evidence>
<dbReference type="Proteomes" id="UP000681035">
    <property type="component" value="Chromosome"/>
</dbReference>